<evidence type="ECO:0000256" key="4">
    <source>
        <dbReference type="ARBA" id="ARBA00034320"/>
    </source>
</evidence>
<dbReference type="SUPFAM" id="SSF52540">
    <property type="entry name" value="P-loop containing nucleoside triphosphate hydrolases"/>
    <property type="match status" value="1"/>
</dbReference>
<evidence type="ECO:0000313" key="8">
    <source>
        <dbReference type="EMBL" id="KYD08899.1"/>
    </source>
</evidence>
<sequence>MCLVLWVHYKDLYHTLRSLSVQHIDENIDILLIEGTGVAHPREVTGVFARSDIAEIFLLKSTIGIVDASHFLDYLSIFASSKEIRTLLKEQVQQSTIVLLNKADRINEKEKVKIQKKIETILETNVPVYFTTYSDIEMTKIRKQTQIPDNNKINTHHHPQHHGDIVTLKVENVPVVEKRTFTKWLSSLPKDVIRVKGLVQLKNEDYLTHVQYADNVVRYTKLGKEDKRSTVLIFIGRELKSGMLDSFSNELL</sequence>
<dbReference type="Gene3D" id="3.30.1220.10">
    <property type="entry name" value="CobW-like, C-terminal domain"/>
    <property type="match status" value="1"/>
</dbReference>
<dbReference type="OrthoDB" id="9808822at2"/>
<dbReference type="GO" id="GO:0005737">
    <property type="term" value="C:cytoplasm"/>
    <property type="evidence" value="ECO:0007669"/>
    <property type="project" value="TreeGrafter"/>
</dbReference>
<dbReference type="PANTHER" id="PTHR13748:SF62">
    <property type="entry name" value="COBW DOMAIN-CONTAINING PROTEIN"/>
    <property type="match status" value="1"/>
</dbReference>
<dbReference type="InterPro" id="IPR036627">
    <property type="entry name" value="CobW-likC_sf"/>
</dbReference>
<dbReference type="Pfam" id="PF07683">
    <property type="entry name" value="CobW_C"/>
    <property type="match status" value="1"/>
</dbReference>
<comment type="similarity">
    <text evidence="4">Belongs to the SIMIBI class G3E GTPase family. ZNG1 subfamily.</text>
</comment>
<comment type="catalytic activity">
    <reaction evidence="5">
        <text>GTP + H2O = GDP + phosphate + H(+)</text>
        <dbReference type="Rhea" id="RHEA:19669"/>
        <dbReference type="ChEBI" id="CHEBI:15377"/>
        <dbReference type="ChEBI" id="CHEBI:15378"/>
        <dbReference type="ChEBI" id="CHEBI:37565"/>
        <dbReference type="ChEBI" id="CHEBI:43474"/>
        <dbReference type="ChEBI" id="CHEBI:58189"/>
    </reaction>
    <physiologicalReaction direction="left-to-right" evidence="5">
        <dbReference type="Rhea" id="RHEA:19670"/>
    </physiologicalReaction>
</comment>
<keyword evidence="2" id="KW-0378">Hydrolase</keyword>
<name>A0A150LA60_9BACI</name>
<dbReference type="InterPro" id="IPR051316">
    <property type="entry name" value="Zinc-reg_GTPase_activator"/>
</dbReference>
<dbReference type="InterPro" id="IPR011629">
    <property type="entry name" value="CobW-like_C"/>
</dbReference>
<evidence type="ECO:0000313" key="9">
    <source>
        <dbReference type="Proteomes" id="UP000075666"/>
    </source>
</evidence>
<evidence type="ECO:0000259" key="6">
    <source>
        <dbReference type="Pfam" id="PF02492"/>
    </source>
</evidence>
<dbReference type="AlphaFoldDB" id="A0A150LA60"/>
<dbReference type="Gene3D" id="3.40.50.300">
    <property type="entry name" value="P-loop containing nucleotide triphosphate hydrolases"/>
    <property type="match status" value="1"/>
</dbReference>
<keyword evidence="3" id="KW-0143">Chaperone</keyword>
<organism evidence="8 9">
    <name type="scientific">Heyndrickxia sporothermodurans</name>
    <dbReference type="NCBI Taxonomy" id="46224"/>
    <lineage>
        <taxon>Bacteria</taxon>
        <taxon>Bacillati</taxon>
        <taxon>Bacillota</taxon>
        <taxon>Bacilli</taxon>
        <taxon>Bacillales</taxon>
        <taxon>Bacillaceae</taxon>
        <taxon>Heyndrickxia</taxon>
    </lineage>
</organism>
<feature type="domain" description="CobW C-terminal" evidence="7">
    <location>
        <begin position="175"/>
        <end position="244"/>
    </location>
</feature>
<evidence type="ECO:0000256" key="1">
    <source>
        <dbReference type="ARBA" id="ARBA00022741"/>
    </source>
</evidence>
<dbReference type="InterPro" id="IPR027417">
    <property type="entry name" value="P-loop_NTPase"/>
</dbReference>
<accession>A0A150LA60</accession>
<comment type="caution">
    <text evidence="8">The sequence shown here is derived from an EMBL/GenBank/DDBJ whole genome shotgun (WGS) entry which is preliminary data.</text>
</comment>
<evidence type="ECO:0000256" key="5">
    <source>
        <dbReference type="ARBA" id="ARBA00049117"/>
    </source>
</evidence>
<dbReference type="EMBL" id="LQYN01000027">
    <property type="protein sequence ID" value="KYD08899.1"/>
    <property type="molecule type" value="Genomic_DNA"/>
</dbReference>
<feature type="domain" description="CobW/HypB/UreG nucleotide-binding" evidence="6">
    <location>
        <begin position="10"/>
        <end position="121"/>
    </location>
</feature>
<keyword evidence="1" id="KW-0547">Nucleotide-binding</keyword>
<evidence type="ECO:0000259" key="7">
    <source>
        <dbReference type="Pfam" id="PF07683"/>
    </source>
</evidence>
<dbReference type="RefSeq" id="WP_084347503.1">
    <property type="nucleotide sequence ID" value="NZ_LQYN01000027.1"/>
</dbReference>
<dbReference type="InterPro" id="IPR003495">
    <property type="entry name" value="CobW/HypB/UreG_nucleotide-bd"/>
</dbReference>
<protein>
    <recommendedName>
        <fullName evidence="10">CobW C-terminal domain-containing protein</fullName>
    </recommendedName>
</protein>
<dbReference type="PATRIC" id="fig|46224.3.peg.1940"/>
<dbReference type="GO" id="GO:0016787">
    <property type="term" value="F:hydrolase activity"/>
    <property type="evidence" value="ECO:0007669"/>
    <property type="project" value="UniProtKB-KW"/>
</dbReference>
<proteinExistence type="inferred from homology"/>
<reference evidence="8 9" key="1">
    <citation type="submission" date="2016-01" db="EMBL/GenBank/DDBJ databases">
        <title>Genome Sequences of Twelve Sporeforming Bacillus Species Isolated from Foods.</title>
        <authorList>
            <person name="Berendsen E.M."/>
            <person name="Wells-Bennik M.H."/>
            <person name="Krawcyk A.O."/>
            <person name="De Jong A."/>
            <person name="Holsappel S."/>
            <person name="Eijlander R.T."/>
            <person name="Kuipers O.P."/>
        </authorList>
    </citation>
    <scope>NUCLEOTIDE SEQUENCE [LARGE SCALE GENOMIC DNA]</scope>
    <source>
        <strain evidence="8 9">B4102</strain>
    </source>
</reference>
<dbReference type="Proteomes" id="UP000075666">
    <property type="component" value="Unassembled WGS sequence"/>
</dbReference>
<dbReference type="Pfam" id="PF02492">
    <property type="entry name" value="cobW"/>
    <property type="match status" value="1"/>
</dbReference>
<dbReference type="PANTHER" id="PTHR13748">
    <property type="entry name" value="COBW-RELATED"/>
    <property type="match status" value="1"/>
</dbReference>
<evidence type="ECO:0000256" key="2">
    <source>
        <dbReference type="ARBA" id="ARBA00022801"/>
    </source>
</evidence>
<evidence type="ECO:0008006" key="10">
    <source>
        <dbReference type="Google" id="ProtNLM"/>
    </source>
</evidence>
<gene>
    <name evidence="8" type="ORF">B4102_2705</name>
</gene>
<evidence type="ECO:0000256" key="3">
    <source>
        <dbReference type="ARBA" id="ARBA00023186"/>
    </source>
</evidence>
<keyword evidence="9" id="KW-1185">Reference proteome</keyword>
<dbReference type="SUPFAM" id="SSF90002">
    <property type="entry name" value="Hypothetical protein YjiA, C-terminal domain"/>
    <property type="match status" value="1"/>
</dbReference>
<dbReference type="GO" id="GO:0000166">
    <property type="term" value="F:nucleotide binding"/>
    <property type="evidence" value="ECO:0007669"/>
    <property type="project" value="UniProtKB-KW"/>
</dbReference>
<dbReference type="STRING" id="46224.B4102_2705"/>